<dbReference type="EMBL" id="PDNB01000252">
    <property type="protein sequence ID" value="PGG97274.1"/>
    <property type="molecule type" value="Genomic_DNA"/>
</dbReference>
<gene>
    <name evidence="1" type="ORF">AJ79_09260</name>
</gene>
<dbReference type="STRING" id="1447875.A0A2B7WKV4"/>
<accession>A0A2B7WKV4</accession>
<evidence type="ECO:0008006" key="3">
    <source>
        <dbReference type="Google" id="ProtNLM"/>
    </source>
</evidence>
<sequence length="240" mass="28196">MIVLIEGGWQNGPPEAPPAIHHDPDPRIERFVSELPMDDPQRKSTSKPQLRRFVHHDKPIKFHRILGFGTEGNIYHVEIEGNSYALKLFEHWATRGLENPKLTKDEQLMTAPFIHECRSFARLDSIGQNGTWAVRCHGLMMLDDEQFKSLGSDHRIFSRWAIVKGFIRDELAVSDIREIRRKMQIARKALLWPKDIKPENYRGSFLVDLGSTRTYPYIHRFWSNTSRREWFAYWEERGAD</sequence>
<dbReference type="Proteomes" id="UP000223968">
    <property type="component" value="Unassembled WGS sequence"/>
</dbReference>
<evidence type="ECO:0000313" key="2">
    <source>
        <dbReference type="Proteomes" id="UP000223968"/>
    </source>
</evidence>
<dbReference type="OrthoDB" id="3432781at2759"/>
<evidence type="ECO:0000313" key="1">
    <source>
        <dbReference type="EMBL" id="PGG97274.1"/>
    </source>
</evidence>
<dbReference type="AlphaFoldDB" id="A0A2B7WKV4"/>
<proteinExistence type="predicted"/>
<organism evidence="1 2">
    <name type="scientific">Helicocarpus griseus UAMH5409</name>
    <dbReference type="NCBI Taxonomy" id="1447875"/>
    <lineage>
        <taxon>Eukaryota</taxon>
        <taxon>Fungi</taxon>
        <taxon>Dikarya</taxon>
        <taxon>Ascomycota</taxon>
        <taxon>Pezizomycotina</taxon>
        <taxon>Eurotiomycetes</taxon>
        <taxon>Eurotiomycetidae</taxon>
        <taxon>Onygenales</taxon>
        <taxon>Ajellomycetaceae</taxon>
        <taxon>Helicocarpus</taxon>
    </lineage>
</organism>
<keyword evidence="2" id="KW-1185">Reference proteome</keyword>
<reference evidence="1 2" key="1">
    <citation type="submission" date="2017-10" db="EMBL/GenBank/DDBJ databases">
        <title>Comparative genomics in systemic dimorphic fungi from Ajellomycetaceae.</title>
        <authorList>
            <person name="Munoz J.F."/>
            <person name="Mcewen J.G."/>
            <person name="Clay O.K."/>
            <person name="Cuomo C.A."/>
        </authorList>
    </citation>
    <scope>NUCLEOTIDE SEQUENCE [LARGE SCALE GENOMIC DNA]</scope>
    <source>
        <strain evidence="1 2">UAMH5409</strain>
    </source>
</reference>
<protein>
    <recommendedName>
        <fullName evidence="3">Protein kinase domain-containing protein</fullName>
    </recommendedName>
</protein>
<comment type="caution">
    <text evidence="1">The sequence shown here is derived from an EMBL/GenBank/DDBJ whole genome shotgun (WGS) entry which is preliminary data.</text>
</comment>
<name>A0A2B7WKV4_9EURO</name>
<dbReference type="InterPro" id="IPR025213">
    <property type="entry name" value="Sim4_Fta2"/>
</dbReference>
<dbReference type="Pfam" id="PF13095">
    <property type="entry name" value="FTA2"/>
    <property type="match status" value="1"/>
</dbReference>